<gene>
    <name evidence="1" type="ORF">SPV1_06649</name>
</gene>
<sequence>MGLQGGYKMIMIKTLTYRGGIITVAMSRSMREKRP</sequence>
<dbReference type="HOGENOM" id="CLU_3365794_0_0_0"/>
<organism evidence="1 2">
    <name type="scientific">Mariprofundus ferrooxydans PV-1</name>
    <dbReference type="NCBI Taxonomy" id="314345"/>
    <lineage>
        <taxon>Bacteria</taxon>
        <taxon>Pseudomonadati</taxon>
        <taxon>Pseudomonadota</taxon>
        <taxon>Candidatius Mariprofundia</taxon>
        <taxon>Mariprofundales</taxon>
        <taxon>Mariprofundaceae</taxon>
        <taxon>Mariprofundus</taxon>
    </lineage>
</organism>
<dbReference type="InParanoid" id="Q0F0M7"/>
<proteinExistence type="predicted"/>
<reference evidence="1 2" key="1">
    <citation type="submission" date="2006-09" db="EMBL/GenBank/DDBJ databases">
        <authorList>
            <person name="Emerson D."/>
            <person name="Ferriera S."/>
            <person name="Johnson J."/>
            <person name="Kravitz S."/>
            <person name="Halpern A."/>
            <person name="Remington K."/>
            <person name="Beeson K."/>
            <person name="Tran B."/>
            <person name="Rogers Y.-H."/>
            <person name="Friedman R."/>
            <person name="Venter J.C."/>
        </authorList>
    </citation>
    <scope>NUCLEOTIDE SEQUENCE [LARGE SCALE GENOMIC DNA]</scope>
    <source>
        <strain evidence="1 2">PV-1</strain>
    </source>
</reference>
<evidence type="ECO:0000313" key="1">
    <source>
        <dbReference type="EMBL" id="EAU55001.1"/>
    </source>
</evidence>
<protein>
    <submittedName>
        <fullName evidence="1">Uncharacterized protein</fullName>
    </submittedName>
</protein>
<evidence type="ECO:0000313" key="2">
    <source>
        <dbReference type="Proteomes" id="UP000005297"/>
    </source>
</evidence>
<keyword evidence="2" id="KW-1185">Reference proteome</keyword>
<comment type="caution">
    <text evidence="1">The sequence shown here is derived from an EMBL/GenBank/DDBJ whole genome shotgun (WGS) entry which is preliminary data.</text>
</comment>
<dbReference type="Proteomes" id="UP000005297">
    <property type="component" value="Unassembled WGS sequence"/>
</dbReference>
<accession>Q0F0M7</accession>
<dbReference type="EMBL" id="AATS01000004">
    <property type="protein sequence ID" value="EAU55001.1"/>
    <property type="molecule type" value="Genomic_DNA"/>
</dbReference>
<name>Q0F0M7_9PROT</name>
<dbReference type="AlphaFoldDB" id="Q0F0M7"/>